<protein>
    <recommendedName>
        <fullName evidence="3">Sulfatase N-terminal domain-containing protein</fullName>
    </recommendedName>
</protein>
<dbReference type="EMBL" id="UINC01022408">
    <property type="protein sequence ID" value="SVA91948.1"/>
    <property type="molecule type" value="Genomic_DNA"/>
</dbReference>
<reference evidence="4" key="1">
    <citation type="submission" date="2018-05" db="EMBL/GenBank/DDBJ databases">
        <authorList>
            <person name="Lanie J.A."/>
            <person name="Ng W.-L."/>
            <person name="Kazmierczak K.M."/>
            <person name="Andrzejewski T.M."/>
            <person name="Davidsen T.M."/>
            <person name="Wayne K.J."/>
            <person name="Tettelin H."/>
            <person name="Glass J.I."/>
            <person name="Rusch D."/>
            <person name="Podicherti R."/>
            <person name="Tsui H.-C.T."/>
            <person name="Winkler M.E."/>
        </authorList>
    </citation>
    <scope>NUCLEOTIDE SEQUENCE</scope>
</reference>
<dbReference type="InterPro" id="IPR017850">
    <property type="entry name" value="Alkaline_phosphatase_core_sf"/>
</dbReference>
<name>A0A381ZRN7_9ZZZZ</name>
<dbReference type="PANTHER" id="PTHR42693:SF53">
    <property type="entry name" value="ENDO-4-O-SULFATASE"/>
    <property type="match status" value="1"/>
</dbReference>
<accession>A0A381ZRN7</accession>
<dbReference type="GO" id="GO:0004065">
    <property type="term" value="F:arylsulfatase activity"/>
    <property type="evidence" value="ECO:0007669"/>
    <property type="project" value="TreeGrafter"/>
</dbReference>
<evidence type="ECO:0000256" key="1">
    <source>
        <dbReference type="ARBA" id="ARBA00008779"/>
    </source>
</evidence>
<evidence type="ECO:0000256" key="2">
    <source>
        <dbReference type="ARBA" id="ARBA00022801"/>
    </source>
</evidence>
<sequence length="156" mass="17748">MSDRKPNIVFMFSDQQRYDTMAAYGADYMQVPHLNQLSEESFIFQNAYVAQPVCTPARATIMSGLYPHTAGPIVNMINLPAEVKVISEMISDEYYKGYMGKWHLGNDIERQHGFNVWKSSEDSHGTGYTHTQLNNETSSYTEYLIEKGHEPDNVPA</sequence>
<dbReference type="AlphaFoldDB" id="A0A381ZRN7"/>
<evidence type="ECO:0000259" key="3">
    <source>
        <dbReference type="Pfam" id="PF00884"/>
    </source>
</evidence>
<comment type="similarity">
    <text evidence="1">Belongs to the sulfatase family.</text>
</comment>
<dbReference type="PANTHER" id="PTHR42693">
    <property type="entry name" value="ARYLSULFATASE FAMILY MEMBER"/>
    <property type="match status" value="1"/>
</dbReference>
<gene>
    <name evidence="4" type="ORF">METZ01_LOCUS144802</name>
</gene>
<feature type="domain" description="Sulfatase N-terminal" evidence="3">
    <location>
        <begin position="6"/>
        <end position="123"/>
    </location>
</feature>
<dbReference type="InterPro" id="IPR050738">
    <property type="entry name" value="Sulfatase"/>
</dbReference>
<dbReference type="Pfam" id="PF00884">
    <property type="entry name" value="Sulfatase"/>
    <property type="match status" value="1"/>
</dbReference>
<keyword evidence="2" id="KW-0378">Hydrolase</keyword>
<dbReference type="InterPro" id="IPR000917">
    <property type="entry name" value="Sulfatase_N"/>
</dbReference>
<evidence type="ECO:0000313" key="4">
    <source>
        <dbReference type="EMBL" id="SVA91948.1"/>
    </source>
</evidence>
<proteinExistence type="inferred from homology"/>
<dbReference type="SUPFAM" id="SSF53649">
    <property type="entry name" value="Alkaline phosphatase-like"/>
    <property type="match status" value="1"/>
</dbReference>
<feature type="non-terminal residue" evidence="4">
    <location>
        <position position="156"/>
    </location>
</feature>
<organism evidence="4">
    <name type="scientific">marine metagenome</name>
    <dbReference type="NCBI Taxonomy" id="408172"/>
    <lineage>
        <taxon>unclassified sequences</taxon>
        <taxon>metagenomes</taxon>
        <taxon>ecological metagenomes</taxon>
    </lineage>
</organism>
<dbReference type="Gene3D" id="3.40.720.10">
    <property type="entry name" value="Alkaline Phosphatase, subunit A"/>
    <property type="match status" value="1"/>
</dbReference>